<evidence type="ECO:0000256" key="9">
    <source>
        <dbReference type="SAM" id="SignalP"/>
    </source>
</evidence>
<dbReference type="SMART" id="SM00408">
    <property type="entry name" value="IGc2"/>
    <property type="match status" value="3"/>
</dbReference>
<feature type="domain" description="Ig-like" evidence="10">
    <location>
        <begin position="129"/>
        <end position="216"/>
    </location>
</feature>
<dbReference type="PANTHER" id="PTHR12231:SF220">
    <property type="entry name" value="LACHESIN"/>
    <property type="match status" value="1"/>
</dbReference>
<keyword evidence="3 9" id="KW-0732">Signal</keyword>
<dbReference type="PROSITE" id="PS50835">
    <property type="entry name" value="IG_LIKE"/>
    <property type="match status" value="3"/>
</dbReference>
<evidence type="ECO:0000259" key="10">
    <source>
        <dbReference type="PROSITE" id="PS50835"/>
    </source>
</evidence>
<sequence>MARLLYFLALLSFGLCQQNPTISFISKERVVNIGDTVDLECSVLYAAEYPVIWVKLNHVDPSNNLFISTGSNVIVPDQRFSIRHDGASTTYVLQITKLQETDSGLYQCQVVIGPTSKVSSDVWVHVRIPPIISDNSTRSAIVSTGANVSLECYAGGYPTPKVSWRRENNDLLPTGGAVYIGNILNIFNVTKDDRGTYYCIADNGVGKGARRNVGIEVEFAPVITLDQPRYGQALQNPMDLRCHIEAFPSPSIIWMKDGYQLNDNQYYQIAITLNANEFTDSTLRVISIEKRQYGNYTCKGINKLGSTEKIIELYETVNVICPPACDRSYSSGSTNLQRNFTPALLLIALPFMISTKLGYSS</sequence>
<dbReference type="InterPro" id="IPR013783">
    <property type="entry name" value="Ig-like_fold"/>
</dbReference>
<dbReference type="GO" id="GO:0098609">
    <property type="term" value="P:cell-cell adhesion"/>
    <property type="evidence" value="ECO:0007669"/>
    <property type="project" value="UniProtKB-ARBA"/>
</dbReference>
<keyword evidence="5" id="KW-0472">Membrane</keyword>
<protein>
    <submittedName>
        <fullName evidence="11">Putative neural cell adhesion molecule l1</fullName>
    </submittedName>
</protein>
<dbReference type="AlphaFoldDB" id="A0A2R5L8I0"/>
<dbReference type="SUPFAM" id="SSF48726">
    <property type="entry name" value="Immunoglobulin"/>
    <property type="match status" value="3"/>
</dbReference>
<evidence type="ECO:0000256" key="2">
    <source>
        <dbReference type="ARBA" id="ARBA00022475"/>
    </source>
</evidence>
<feature type="domain" description="Ig-like" evidence="10">
    <location>
        <begin position="221"/>
        <end position="312"/>
    </location>
</feature>
<feature type="signal peptide" evidence="9">
    <location>
        <begin position="1"/>
        <end position="16"/>
    </location>
</feature>
<dbReference type="EMBL" id="GGLE01001678">
    <property type="protein sequence ID" value="MBY05804.1"/>
    <property type="molecule type" value="Transcribed_RNA"/>
</dbReference>
<keyword evidence="7" id="KW-0325">Glycoprotein</keyword>
<dbReference type="PANTHER" id="PTHR12231">
    <property type="entry name" value="CTX-RELATED TYPE I TRANSMEMBRANE PROTEIN"/>
    <property type="match status" value="1"/>
</dbReference>
<evidence type="ECO:0000313" key="11">
    <source>
        <dbReference type="EMBL" id="MBY05804.1"/>
    </source>
</evidence>
<dbReference type="InterPro" id="IPR013098">
    <property type="entry name" value="Ig_I-set"/>
</dbReference>
<accession>A0A2R5L8I0</accession>
<keyword evidence="2" id="KW-1003">Cell membrane</keyword>
<dbReference type="Pfam" id="PF07679">
    <property type="entry name" value="I-set"/>
    <property type="match status" value="1"/>
</dbReference>
<evidence type="ECO:0000256" key="8">
    <source>
        <dbReference type="ARBA" id="ARBA00023319"/>
    </source>
</evidence>
<dbReference type="SMART" id="SM00409">
    <property type="entry name" value="IG"/>
    <property type="match status" value="3"/>
</dbReference>
<proteinExistence type="predicted"/>
<evidence type="ECO:0000256" key="3">
    <source>
        <dbReference type="ARBA" id="ARBA00022729"/>
    </source>
</evidence>
<evidence type="ECO:0000256" key="1">
    <source>
        <dbReference type="ARBA" id="ARBA00004236"/>
    </source>
</evidence>
<dbReference type="Gene3D" id="2.60.40.10">
    <property type="entry name" value="Immunoglobulins"/>
    <property type="match status" value="3"/>
</dbReference>
<dbReference type="GO" id="GO:0005886">
    <property type="term" value="C:plasma membrane"/>
    <property type="evidence" value="ECO:0007669"/>
    <property type="project" value="UniProtKB-SubCell"/>
</dbReference>
<dbReference type="InterPro" id="IPR051170">
    <property type="entry name" value="Neural/epithelial_adhesion"/>
</dbReference>
<dbReference type="InterPro" id="IPR007110">
    <property type="entry name" value="Ig-like_dom"/>
</dbReference>
<dbReference type="FunFam" id="2.60.40.10:FF:000005">
    <property type="entry name" value="Neuronal cell adhesion molecule"/>
    <property type="match status" value="1"/>
</dbReference>
<feature type="chain" id="PRO_5015314761" evidence="9">
    <location>
        <begin position="17"/>
        <end position="361"/>
    </location>
</feature>
<keyword evidence="8" id="KW-0393">Immunoglobulin domain</keyword>
<dbReference type="GO" id="GO:0043005">
    <property type="term" value="C:neuron projection"/>
    <property type="evidence" value="ECO:0007669"/>
    <property type="project" value="TreeGrafter"/>
</dbReference>
<dbReference type="InterPro" id="IPR003598">
    <property type="entry name" value="Ig_sub2"/>
</dbReference>
<comment type="subcellular location">
    <subcellularLocation>
        <location evidence="1">Cell membrane</location>
    </subcellularLocation>
</comment>
<dbReference type="Pfam" id="PF07686">
    <property type="entry name" value="V-set"/>
    <property type="match status" value="1"/>
</dbReference>
<organism evidence="11">
    <name type="scientific">Ornithodoros turicata</name>
    <dbReference type="NCBI Taxonomy" id="34597"/>
    <lineage>
        <taxon>Eukaryota</taxon>
        <taxon>Metazoa</taxon>
        <taxon>Ecdysozoa</taxon>
        <taxon>Arthropoda</taxon>
        <taxon>Chelicerata</taxon>
        <taxon>Arachnida</taxon>
        <taxon>Acari</taxon>
        <taxon>Parasitiformes</taxon>
        <taxon>Ixodida</taxon>
        <taxon>Ixodoidea</taxon>
        <taxon>Argasidae</taxon>
        <taxon>Ornithodorinae</taxon>
        <taxon>Ornithodoros</taxon>
    </lineage>
</organism>
<dbReference type="InterPro" id="IPR036179">
    <property type="entry name" value="Ig-like_dom_sf"/>
</dbReference>
<keyword evidence="4" id="KW-0677">Repeat</keyword>
<feature type="domain" description="Ig-like" evidence="10">
    <location>
        <begin position="20"/>
        <end position="119"/>
    </location>
</feature>
<evidence type="ECO:0000256" key="6">
    <source>
        <dbReference type="ARBA" id="ARBA00023157"/>
    </source>
</evidence>
<dbReference type="InterPro" id="IPR013106">
    <property type="entry name" value="Ig_V-set"/>
</dbReference>
<evidence type="ECO:0000256" key="7">
    <source>
        <dbReference type="ARBA" id="ARBA00023180"/>
    </source>
</evidence>
<dbReference type="InterPro" id="IPR003599">
    <property type="entry name" value="Ig_sub"/>
</dbReference>
<evidence type="ECO:0000256" key="5">
    <source>
        <dbReference type="ARBA" id="ARBA00023136"/>
    </source>
</evidence>
<dbReference type="Pfam" id="PF13927">
    <property type="entry name" value="Ig_3"/>
    <property type="match status" value="1"/>
</dbReference>
<reference evidence="11" key="1">
    <citation type="submission" date="2018-03" db="EMBL/GenBank/DDBJ databases">
        <title>The relapsing fever spirochete Borrelia turicatae persists in the highly oxidative environment of its soft-bodied tick vector.</title>
        <authorList>
            <person name="Bourret T.J."/>
            <person name="Boyle W.K."/>
            <person name="Valenzuela J.G."/>
            <person name="Oliveira F."/>
            <person name="Lopez J.E."/>
        </authorList>
    </citation>
    <scope>NUCLEOTIDE SEQUENCE</scope>
    <source>
        <strain evidence="11">Kansas strain/isolate</strain>
        <tissue evidence="11">Salivary glands</tissue>
    </source>
</reference>
<evidence type="ECO:0000256" key="4">
    <source>
        <dbReference type="ARBA" id="ARBA00022737"/>
    </source>
</evidence>
<keyword evidence="6" id="KW-1015">Disulfide bond</keyword>
<name>A0A2R5L8I0_9ACAR</name>